<dbReference type="EMBL" id="NPEF01000374">
    <property type="protein sequence ID" value="PJZ91108.1"/>
    <property type="molecule type" value="Genomic_DNA"/>
</dbReference>
<gene>
    <name evidence="1" type="ORF">CH379_20495</name>
</gene>
<evidence type="ECO:0000313" key="1">
    <source>
        <dbReference type="EMBL" id="PJZ91108.1"/>
    </source>
</evidence>
<dbReference type="Pfam" id="PF20098">
    <property type="entry name" value="DUF6488"/>
    <property type="match status" value="1"/>
</dbReference>
<dbReference type="AlphaFoldDB" id="A0A2N0B3M7"/>
<sequence length="113" mass="12532">MAVSILLLVTSIYGHGDHKHGAERKVDKKEAIQIASKGVANLVSKKEKIDGVELDSSWNNTDNVSKTIHKKGDGYFIVQLANRKLVKSLYILISDDGEIYDANFSGIFKNLKE</sequence>
<proteinExistence type="predicted"/>
<name>A0A2N0B3M7_9LEPT</name>
<accession>A0A2N0B3M7</accession>
<protein>
    <submittedName>
        <fullName evidence="1">Uncharacterized protein</fullName>
    </submittedName>
</protein>
<reference evidence="1" key="1">
    <citation type="submission" date="2017-07" db="EMBL/GenBank/DDBJ databases">
        <title>Leptospira spp. isolated from tropical soils.</title>
        <authorList>
            <person name="Thibeaux R."/>
            <person name="Iraola G."/>
            <person name="Ferres I."/>
            <person name="Bierque E."/>
            <person name="Girault D."/>
            <person name="Soupe-Gilbert M.-E."/>
            <person name="Picardeau M."/>
            <person name="Goarant C."/>
        </authorList>
    </citation>
    <scope>NUCLEOTIDE SEQUENCE [LARGE SCALE GENOMIC DNA]</scope>
    <source>
        <strain evidence="1">ATI7-C-A5</strain>
    </source>
</reference>
<comment type="caution">
    <text evidence="1">The sequence shown here is derived from an EMBL/GenBank/DDBJ whole genome shotgun (WGS) entry which is preliminary data.</text>
</comment>
<dbReference type="InterPro" id="IPR045503">
    <property type="entry name" value="DUF6488"/>
</dbReference>
<organism evidence="1">
    <name type="scientific">Leptospira ellisii</name>
    <dbReference type="NCBI Taxonomy" id="2023197"/>
    <lineage>
        <taxon>Bacteria</taxon>
        <taxon>Pseudomonadati</taxon>
        <taxon>Spirochaetota</taxon>
        <taxon>Spirochaetia</taxon>
        <taxon>Leptospirales</taxon>
        <taxon>Leptospiraceae</taxon>
        <taxon>Leptospira</taxon>
    </lineage>
</organism>